<name>A0ABW3CLY4_9ACTN</name>
<organism evidence="1 2">
    <name type="scientific">Actinomadura adrarensis</name>
    <dbReference type="NCBI Taxonomy" id="1819600"/>
    <lineage>
        <taxon>Bacteria</taxon>
        <taxon>Bacillati</taxon>
        <taxon>Actinomycetota</taxon>
        <taxon>Actinomycetes</taxon>
        <taxon>Streptosporangiales</taxon>
        <taxon>Thermomonosporaceae</taxon>
        <taxon>Actinomadura</taxon>
    </lineage>
</organism>
<protein>
    <recommendedName>
        <fullName evidence="3">DUF559 domain-containing protein</fullName>
    </recommendedName>
</protein>
<proteinExistence type="predicted"/>
<comment type="caution">
    <text evidence="1">The sequence shown here is derived from an EMBL/GenBank/DDBJ whole genome shotgun (WGS) entry which is preliminary data.</text>
</comment>
<accession>A0ABW3CLY4</accession>
<keyword evidence="2" id="KW-1185">Reference proteome</keyword>
<feature type="non-terminal residue" evidence="1">
    <location>
        <position position="1"/>
    </location>
</feature>
<evidence type="ECO:0000313" key="1">
    <source>
        <dbReference type="EMBL" id="MFD0855515.1"/>
    </source>
</evidence>
<sequence length="396" mass="43609">GVTHWRLTAQRVLRGARTDFTFTRVDGPTQNVTVELEGFHFHASREHNRIATNAAQRTRLRGDGEIVFQITRADVDLFEQHLDQATPVWPPYQGTAQEQAKAAYEEYGGQRAQFAPAVFANPIDTLIAYLRDPDPRRWARRAQALVTGLTQHPATALVLSTSNPRELATALRAQLGAWSAGEHPVSPAGSDRAGSGHLHLFRTADESGLPILFVLDHADPEELKWTALAVLDDAEAVLETDEHRRRWRAWLYWTNLTQFLSLAGGDGVQLAASRAADFKVEVLAVCGGVGELDSLNGTGPVDRPVTPSPKRPAAPEAVLEGKLRDSAWDEDILDILRDEPDEPDLLALAERLADQGKRAPVFGYELGEGRWLADLAWHTPTLKIAVVPSISISLQY</sequence>
<reference evidence="2" key="1">
    <citation type="journal article" date="2019" name="Int. J. Syst. Evol. Microbiol.">
        <title>The Global Catalogue of Microorganisms (GCM) 10K type strain sequencing project: providing services to taxonomists for standard genome sequencing and annotation.</title>
        <authorList>
            <consortium name="The Broad Institute Genomics Platform"/>
            <consortium name="The Broad Institute Genome Sequencing Center for Infectious Disease"/>
            <person name="Wu L."/>
            <person name="Ma J."/>
        </authorList>
    </citation>
    <scope>NUCLEOTIDE SEQUENCE [LARGE SCALE GENOMIC DNA]</scope>
    <source>
        <strain evidence="2">JCM 31696</strain>
    </source>
</reference>
<evidence type="ECO:0000313" key="2">
    <source>
        <dbReference type="Proteomes" id="UP001597083"/>
    </source>
</evidence>
<evidence type="ECO:0008006" key="3">
    <source>
        <dbReference type="Google" id="ProtNLM"/>
    </source>
</evidence>
<dbReference type="Proteomes" id="UP001597083">
    <property type="component" value="Unassembled WGS sequence"/>
</dbReference>
<feature type="non-terminal residue" evidence="1">
    <location>
        <position position="396"/>
    </location>
</feature>
<dbReference type="EMBL" id="JBHTIR010003632">
    <property type="protein sequence ID" value="MFD0855515.1"/>
    <property type="molecule type" value="Genomic_DNA"/>
</dbReference>
<gene>
    <name evidence="1" type="ORF">ACFQ07_24950</name>
</gene>